<reference evidence="1" key="1">
    <citation type="submission" date="2020-09" db="EMBL/GenBank/DDBJ databases">
        <title>Bosea spartocytisi sp. nov. a root nodule endophyte of Spartocytisus supranubius in the high mountain ecosystem fo the Teide National Park (Canary Islands, Spain).</title>
        <authorList>
            <person name="Pulido-Suarez L."/>
            <person name="Peix A."/>
            <person name="Igual J.M."/>
            <person name="Socas-Perez N."/>
            <person name="Velazquez E."/>
            <person name="Flores-Felix J.D."/>
            <person name="Leon-Barrios M."/>
        </authorList>
    </citation>
    <scope>NUCLEOTIDE SEQUENCE</scope>
    <source>
        <strain evidence="1">SSUT16</strain>
    </source>
</reference>
<proteinExistence type="predicted"/>
<dbReference type="Proteomes" id="UP000619295">
    <property type="component" value="Unassembled WGS sequence"/>
</dbReference>
<gene>
    <name evidence="1" type="ORF">IED13_27190</name>
</gene>
<dbReference type="EMBL" id="JACXWY010000037">
    <property type="protein sequence ID" value="MBD3849401.1"/>
    <property type="molecule type" value="Genomic_DNA"/>
</dbReference>
<evidence type="ECO:0000313" key="2">
    <source>
        <dbReference type="Proteomes" id="UP000619295"/>
    </source>
</evidence>
<sequence>MSNAVFAHPAIASLPDHDAALSVHGGVPAQTAPLILMWRTRAAGAIGDHEQAELRALLAKLVPLRVEHWREALAGDPAAAVAMALKLSGLDVLDTPRHDLVMSVLMLHALDGSEGARTTLAFALQRRRYLGEDVAPLIASWRRRDPAAIHRASLQALMEALS</sequence>
<evidence type="ECO:0000313" key="1">
    <source>
        <dbReference type="EMBL" id="MBD3849401.1"/>
    </source>
</evidence>
<dbReference type="AlphaFoldDB" id="A0A927I2V8"/>
<keyword evidence="2" id="KW-1185">Reference proteome</keyword>
<organism evidence="1 2">
    <name type="scientific">Bosea spartocytisi</name>
    <dbReference type="NCBI Taxonomy" id="2773451"/>
    <lineage>
        <taxon>Bacteria</taxon>
        <taxon>Pseudomonadati</taxon>
        <taxon>Pseudomonadota</taxon>
        <taxon>Alphaproteobacteria</taxon>
        <taxon>Hyphomicrobiales</taxon>
        <taxon>Boseaceae</taxon>
        <taxon>Bosea</taxon>
    </lineage>
</organism>
<dbReference type="RefSeq" id="WP_191125993.1">
    <property type="nucleotide sequence ID" value="NZ_JACXWY010000037.1"/>
</dbReference>
<protein>
    <submittedName>
        <fullName evidence="1">Uncharacterized protein</fullName>
    </submittedName>
</protein>
<name>A0A927I2V8_9HYPH</name>
<comment type="caution">
    <text evidence="1">The sequence shown here is derived from an EMBL/GenBank/DDBJ whole genome shotgun (WGS) entry which is preliminary data.</text>
</comment>
<accession>A0A927I2V8</accession>